<gene>
    <name evidence="2" type="ORF">FHX76_002804</name>
</gene>
<dbReference type="RefSeq" id="WP_167151537.1">
    <property type="nucleotide sequence ID" value="NZ_JAAMOX010000002.1"/>
</dbReference>
<comment type="caution">
    <text evidence="2">The sequence shown here is derived from an EMBL/GenBank/DDBJ whole genome shotgun (WGS) entry which is preliminary data.</text>
</comment>
<reference evidence="2 3" key="1">
    <citation type="submission" date="2020-02" db="EMBL/GenBank/DDBJ databases">
        <title>Sequencing the genomes of 1000 actinobacteria strains.</title>
        <authorList>
            <person name="Klenk H.-P."/>
        </authorList>
    </citation>
    <scope>NUCLEOTIDE SEQUENCE [LARGE SCALE GENOMIC DNA]</scope>
    <source>
        <strain evidence="2 3">DSM 27960</strain>
    </source>
</reference>
<feature type="transmembrane region" description="Helical" evidence="1">
    <location>
        <begin position="12"/>
        <end position="30"/>
    </location>
</feature>
<organism evidence="2 3">
    <name type="scientific">Lysinibacter cavernae</name>
    <dbReference type="NCBI Taxonomy" id="1640652"/>
    <lineage>
        <taxon>Bacteria</taxon>
        <taxon>Bacillati</taxon>
        <taxon>Actinomycetota</taxon>
        <taxon>Actinomycetes</taxon>
        <taxon>Micrococcales</taxon>
        <taxon>Microbacteriaceae</taxon>
        <taxon>Lysinibacter</taxon>
    </lineage>
</organism>
<sequence length="160" mass="17803">MTKRKPIKPLMYAVSTLVSMLIVMLVVVLLNPRFHFSSIWSHQIDLGDYQIVQSDPWGFAVGDGSMTVVVSSGVAASLYESSDVFSGCGVSFECSGESWLSTNQVRSVVGTDFLPSTENTSDWVCRFRYELGTDIKEVQNLNIICLNQNTNQLFLSFRSI</sequence>
<dbReference type="AlphaFoldDB" id="A0A7X5TUW9"/>
<keyword evidence="1" id="KW-0812">Transmembrane</keyword>
<dbReference type="EMBL" id="JAAMOX010000002">
    <property type="protein sequence ID" value="NIH54908.1"/>
    <property type="molecule type" value="Genomic_DNA"/>
</dbReference>
<evidence type="ECO:0000313" key="3">
    <source>
        <dbReference type="Proteomes" id="UP000541033"/>
    </source>
</evidence>
<accession>A0A7X5TUW9</accession>
<dbReference type="Proteomes" id="UP000541033">
    <property type="component" value="Unassembled WGS sequence"/>
</dbReference>
<protein>
    <submittedName>
        <fullName evidence="2">Uncharacterized protein</fullName>
    </submittedName>
</protein>
<keyword evidence="1" id="KW-0472">Membrane</keyword>
<evidence type="ECO:0000313" key="2">
    <source>
        <dbReference type="EMBL" id="NIH54908.1"/>
    </source>
</evidence>
<proteinExistence type="predicted"/>
<name>A0A7X5TUW9_9MICO</name>
<keyword evidence="1" id="KW-1133">Transmembrane helix</keyword>
<keyword evidence="3" id="KW-1185">Reference proteome</keyword>
<evidence type="ECO:0000256" key="1">
    <source>
        <dbReference type="SAM" id="Phobius"/>
    </source>
</evidence>